<evidence type="ECO:0000313" key="2">
    <source>
        <dbReference type="Proteomes" id="UP000288805"/>
    </source>
</evidence>
<evidence type="ECO:0008006" key="3">
    <source>
        <dbReference type="Google" id="ProtNLM"/>
    </source>
</evidence>
<gene>
    <name evidence="1" type="ORF">CK203_091693</name>
</gene>
<comment type="caution">
    <text evidence="1">The sequence shown here is derived from an EMBL/GenBank/DDBJ whole genome shotgun (WGS) entry which is preliminary data.</text>
</comment>
<dbReference type="AlphaFoldDB" id="A0A438FBS1"/>
<dbReference type="EMBL" id="QGNW01001066">
    <property type="protein sequence ID" value="RVW57150.1"/>
    <property type="molecule type" value="Genomic_DNA"/>
</dbReference>
<protein>
    <recommendedName>
        <fullName evidence="3">DUF4283 domain-containing protein</fullName>
    </recommendedName>
</protein>
<evidence type="ECO:0000313" key="1">
    <source>
        <dbReference type="EMBL" id="RVW57150.1"/>
    </source>
</evidence>
<accession>A0A438FBS1</accession>
<reference evidence="1 2" key="1">
    <citation type="journal article" date="2018" name="PLoS Genet.">
        <title>Population sequencing reveals clonal diversity and ancestral inbreeding in the grapevine cultivar Chardonnay.</title>
        <authorList>
            <person name="Roach M.J."/>
            <person name="Johnson D.L."/>
            <person name="Bohlmann J."/>
            <person name="van Vuuren H.J."/>
            <person name="Jones S.J."/>
            <person name="Pretorius I.S."/>
            <person name="Schmidt S.A."/>
            <person name="Borneman A.R."/>
        </authorList>
    </citation>
    <scope>NUCLEOTIDE SEQUENCE [LARGE SCALE GENOMIC DNA]</scope>
    <source>
        <strain evidence="2">cv. Chardonnay</strain>
        <tissue evidence="1">Leaf</tissue>
    </source>
</reference>
<dbReference type="Proteomes" id="UP000288805">
    <property type="component" value="Unassembled WGS sequence"/>
</dbReference>
<name>A0A438FBS1_VITVI</name>
<proteinExistence type="predicted"/>
<organism evidence="1 2">
    <name type="scientific">Vitis vinifera</name>
    <name type="common">Grape</name>
    <dbReference type="NCBI Taxonomy" id="29760"/>
    <lineage>
        <taxon>Eukaryota</taxon>
        <taxon>Viridiplantae</taxon>
        <taxon>Streptophyta</taxon>
        <taxon>Embryophyta</taxon>
        <taxon>Tracheophyta</taxon>
        <taxon>Spermatophyta</taxon>
        <taxon>Magnoliopsida</taxon>
        <taxon>eudicotyledons</taxon>
        <taxon>Gunneridae</taxon>
        <taxon>Pentapetalae</taxon>
        <taxon>rosids</taxon>
        <taxon>Vitales</taxon>
        <taxon>Vitaceae</taxon>
        <taxon>Viteae</taxon>
        <taxon>Vitis</taxon>
    </lineage>
</organism>
<sequence>MLAKGSRRLEEKVLHLVKWILEVGCLLKGRLLGSWVRVLGLPLHLWNWEARILVRFDGRAKPSSLFVVVDEDTTAFKELQWVRLLLVKSEGLEWLSSLQVAVGSSYYAIQLWWEEARDDGGGDSGADCNVKKVQTHGQPAKMVMPCKVGENGCIKDRKAELFDFVSARGAEVDVTRGSLQTIWEEIPNIGPITQGSSLLSRVRKMVMERRPIEEGQVSRTLKEYLEVGRPMTVPLKGPVVVGRPTNEVLNGVRTCENLCDCGRQDEEVFGSQLGSSPPALNFTEITNEALMEKASKYTNCFTCSLFSLGK</sequence>